<keyword evidence="2" id="KW-0813">Transport</keyword>
<keyword evidence="5 7" id="KW-1133">Transmembrane helix</keyword>
<gene>
    <name evidence="10" type="ORF">E1948_00455</name>
    <name evidence="9" type="ORF">E1948_12395</name>
</gene>
<dbReference type="InterPro" id="IPR036259">
    <property type="entry name" value="MFS_trans_sf"/>
</dbReference>
<dbReference type="EMBL" id="CP038850">
    <property type="protein sequence ID" value="QCT55991.1"/>
    <property type="molecule type" value="Genomic_DNA"/>
</dbReference>
<dbReference type="NCBIfam" id="TIGR00711">
    <property type="entry name" value="efflux_EmrB"/>
    <property type="match status" value="1"/>
</dbReference>
<comment type="subcellular location">
    <subcellularLocation>
        <location evidence="1">Cell membrane</location>
        <topology evidence="1">Multi-pass membrane protein</topology>
    </subcellularLocation>
</comment>
<feature type="transmembrane region" description="Helical" evidence="7">
    <location>
        <begin position="62"/>
        <end position="81"/>
    </location>
</feature>
<evidence type="ECO:0000256" key="2">
    <source>
        <dbReference type="ARBA" id="ARBA00022448"/>
    </source>
</evidence>
<feature type="transmembrane region" description="Helical" evidence="7">
    <location>
        <begin position="474"/>
        <end position="495"/>
    </location>
</feature>
<dbReference type="InterPro" id="IPR011701">
    <property type="entry name" value="MFS"/>
</dbReference>
<feature type="transmembrane region" description="Helical" evidence="7">
    <location>
        <begin position="328"/>
        <end position="350"/>
    </location>
</feature>
<evidence type="ECO:0000256" key="6">
    <source>
        <dbReference type="ARBA" id="ARBA00023136"/>
    </source>
</evidence>
<dbReference type="GO" id="GO:0022857">
    <property type="term" value="F:transmembrane transporter activity"/>
    <property type="evidence" value="ECO:0007669"/>
    <property type="project" value="InterPro"/>
</dbReference>
<dbReference type="PANTHER" id="PTHR42718:SF24">
    <property type="entry name" value="MAJOR FACILITATOR SUPERFAMILY (MFS) PROFILE DOMAIN-CONTAINING PROTEIN"/>
    <property type="match status" value="1"/>
</dbReference>
<reference evidence="10" key="1">
    <citation type="submission" date="2019-04" db="EMBL/GenBank/DDBJ databases">
        <title>Whole-genome sequencing of local methicillin-resistant S. aureus strain Lr2.</title>
        <authorList>
            <person name="Ullah N."/>
            <person name="Ali A."/>
        </authorList>
    </citation>
    <scope>NUCLEOTIDE SEQUENCE [LARGE SCALE GENOMIC DNA]</scope>
    <source>
        <strain evidence="10">Lr2</strain>
    </source>
</reference>
<dbReference type="SUPFAM" id="SSF103473">
    <property type="entry name" value="MFS general substrate transporter"/>
    <property type="match status" value="1"/>
</dbReference>
<evidence type="ECO:0000259" key="8">
    <source>
        <dbReference type="PROSITE" id="PS50850"/>
    </source>
</evidence>
<feature type="domain" description="Major facilitator superfamily (MFS) profile" evidence="8">
    <location>
        <begin position="23"/>
        <end position="500"/>
    </location>
</feature>
<dbReference type="EMBL" id="JAIGOF010000021">
    <property type="protein sequence ID" value="MBX8595378.1"/>
    <property type="molecule type" value="Genomic_DNA"/>
</dbReference>
<reference evidence="9" key="2">
    <citation type="submission" date="2021-08" db="EMBL/GenBank/DDBJ databases">
        <title>Whole-genome sequencing of local methicillin-resistant S. aureus strain Lr2.</title>
        <authorList>
            <person name="Ali A."/>
            <person name="Ullah N."/>
        </authorList>
    </citation>
    <scope>NUCLEOTIDE SEQUENCE</scope>
    <source>
        <strain evidence="9">Lr2</strain>
    </source>
</reference>
<feature type="transmembrane region" description="Helical" evidence="7">
    <location>
        <begin position="21"/>
        <end position="42"/>
    </location>
</feature>
<feature type="transmembrane region" description="Helical" evidence="7">
    <location>
        <begin position="222"/>
        <end position="240"/>
    </location>
</feature>
<organism evidence="9 11">
    <name type="scientific">Staphylococcus aureus</name>
    <dbReference type="NCBI Taxonomy" id="1280"/>
    <lineage>
        <taxon>Bacteria</taxon>
        <taxon>Bacillati</taxon>
        <taxon>Bacillota</taxon>
        <taxon>Bacilli</taxon>
        <taxon>Bacillales</taxon>
        <taxon>Staphylococcaceae</taxon>
        <taxon>Staphylococcus</taxon>
    </lineage>
</organism>
<feature type="transmembrane region" description="Helical" evidence="7">
    <location>
        <begin position="88"/>
        <end position="108"/>
    </location>
</feature>
<feature type="transmembrane region" description="Helical" evidence="7">
    <location>
        <begin position="154"/>
        <end position="173"/>
    </location>
</feature>
<feature type="transmembrane region" description="Helical" evidence="7">
    <location>
        <begin position="193"/>
        <end position="210"/>
    </location>
</feature>
<dbReference type="AlphaFoldDB" id="A0AAE2ZZF7"/>
<feature type="transmembrane region" description="Helical" evidence="7">
    <location>
        <begin position="291"/>
        <end position="308"/>
    </location>
</feature>
<dbReference type="PANTHER" id="PTHR42718">
    <property type="entry name" value="MAJOR FACILITATOR SUPERFAMILY MULTIDRUG TRANSPORTER MFSC"/>
    <property type="match status" value="1"/>
</dbReference>
<evidence type="ECO:0000313" key="10">
    <source>
        <dbReference type="EMBL" id="QCT55991.1"/>
    </source>
</evidence>
<sequence>MSTQKSNAMNLDIHGNQYKPKIIMSIILLATFSGALMQTSLGTALPTLMNDFDIDFSTAQQATTWFLLANGIMVPLSAFLATRISTRLLHVYSYGALLFGLILTAIAPSNQDGWLIFLAGRIVTAIAVGLMMPLLQIIIIYMFPIKQRGTAMGLSGLAVGLAPAMGPTFAGWILNKNHEVLGITISDSWRNIFVLPIIIIAIAFILSFFFMKDVIPNRKLKLDLYSLILSCIGFGLFLWGFSNVASEGWGNINYVILPIFLSIIVLTLFVIKQLKSKDPFLDLRVFKSKGFMIATIGLIVVTMAMYGVEMMLPTYLQNIHGFSPFESGLTLLAGALMLGFISPISGILYNKIGIKRLAFVGFTILTLASVPFGFLTVNTSPTLILVLYAVRMFGVAILMMPLTTNAMDALPFEKGTHATAVNNTARQVASSIAVALLTSVTQNIINNHMPADSLKESNPLKYAHLAQQASIDGFNTAFIIGIFFAIIGIILVPFLKMNIIESEDK</sequence>
<dbReference type="InterPro" id="IPR004638">
    <property type="entry name" value="EmrB-like"/>
</dbReference>
<dbReference type="InterPro" id="IPR020846">
    <property type="entry name" value="MFS_dom"/>
</dbReference>
<proteinExistence type="predicted"/>
<keyword evidence="3" id="KW-1003">Cell membrane</keyword>
<dbReference type="PROSITE" id="PS50850">
    <property type="entry name" value="MFS"/>
    <property type="match status" value="1"/>
</dbReference>
<dbReference type="Gene3D" id="1.20.1250.20">
    <property type="entry name" value="MFS general substrate transporter like domains"/>
    <property type="match status" value="2"/>
</dbReference>
<feature type="transmembrane region" description="Helical" evidence="7">
    <location>
        <begin position="383"/>
        <end position="402"/>
    </location>
</feature>
<dbReference type="Proteomes" id="UP000309390">
    <property type="component" value="Unassembled WGS sequence"/>
</dbReference>
<evidence type="ECO:0000313" key="11">
    <source>
        <dbReference type="Proteomes" id="UP000309390"/>
    </source>
</evidence>
<dbReference type="GO" id="GO:0005886">
    <property type="term" value="C:plasma membrane"/>
    <property type="evidence" value="ECO:0007669"/>
    <property type="project" value="UniProtKB-SubCell"/>
</dbReference>
<keyword evidence="6 7" id="KW-0472">Membrane</keyword>
<feature type="transmembrane region" description="Helical" evidence="7">
    <location>
        <begin position="252"/>
        <end position="271"/>
    </location>
</feature>
<feature type="transmembrane region" description="Helical" evidence="7">
    <location>
        <begin position="114"/>
        <end position="142"/>
    </location>
</feature>
<evidence type="ECO:0000256" key="7">
    <source>
        <dbReference type="SAM" id="Phobius"/>
    </source>
</evidence>
<evidence type="ECO:0000256" key="1">
    <source>
        <dbReference type="ARBA" id="ARBA00004651"/>
    </source>
</evidence>
<dbReference type="RefSeq" id="WP_000107169.1">
    <property type="nucleotide sequence ID" value="NZ_AP025176.1"/>
</dbReference>
<evidence type="ECO:0000256" key="4">
    <source>
        <dbReference type="ARBA" id="ARBA00022692"/>
    </source>
</evidence>
<keyword evidence="4 7" id="KW-0812">Transmembrane</keyword>
<feature type="transmembrane region" description="Helical" evidence="7">
    <location>
        <begin position="357"/>
        <end position="377"/>
    </location>
</feature>
<dbReference type="Pfam" id="PF07690">
    <property type="entry name" value="MFS_1"/>
    <property type="match status" value="1"/>
</dbReference>
<evidence type="ECO:0000256" key="5">
    <source>
        <dbReference type="ARBA" id="ARBA00022989"/>
    </source>
</evidence>
<evidence type="ECO:0000313" key="9">
    <source>
        <dbReference type="EMBL" id="MBX8595378.1"/>
    </source>
</evidence>
<evidence type="ECO:0000256" key="3">
    <source>
        <dbReference type="ARBA" id="ARBA00022475"/>
    </source>
</evidence>
<accession>A0AAE2ZZF7</accession>
<name>A0AAE2ZZF7_STAAU</name>
<protein>
    <submittedName>
        <fullName evidence="10">DHA2 family efflux MFS transporter permease subunit</fullName>
    </submittedName>
    <submittedName>
        <fullName evidence="9">Multidrug efflux MFS transporter</fullName>
    </submittedName>
</protein>
<dbReference type="CDD" id="cd17503">
    <property type="entry name" value="MFS_LmrB_MDR_like"/>
    <property type="match status" value="1"/>
</dbReference>